<dbReference type="EMBL" id="BPVZ01000066">
    <property type="protein sequence ID" value="GKV24580.1"/>
    <property type="molecule type" value="Genomic_DNA"/>
</dbReference>
<evidence type="ECO:0000313" key="3">
    <source>
        <dbReference type="Proteomes" id="UP001054252"/>
    </source>
</evidence>
<sequence length="35" mass="3657">MAGSKKTNIDPGAAGTSPPESDPPKQMDPIDIFEN</sequence>
<keyword evidence="3" id="KW-1185">Reference proteome</keyword>
<proteinExistence type="predicted"/>
<gene>
    <name evidence="2" type="ORF">SLEP1_g34173</name>
</gene>
<organism evidence="2 3">
    <name type="scientific">Rubroshorea leprosula</name>
    <dbReference type="NCBI Taxonomy" id="152421"/>
    <lineage>
        <taxon>Eukaryota</taxon>
        <taxon>Viridiplantae</taxon>
        <taxon>Streptophyta</taxon>
        <taxon>Embryophyta</taxon>
        <taxon>Tracheophyta</taxon>
        <taxon>Spermatophyta</taxon>
        <taxon>Magnoliopsida</taxon>
        <taxon>eudicotyledons</taxon>
        <taxon>Gunneridae</taxon>
        <taxon>Pentapetalae</taxon>
        <taxon>rosids</taxon>
        <taxon>malvids</taxon>
        <taxon>Malvales</taxon>
        <taxon>Dipterocarpaceae</taxon>
        <taxon>Rubroshorea</taxon>
    </lineage>
</organism>
<evidence type="ECO:0000313" key="2">
    <source>
        <dbReference type="EMBL" id="GKV24580.1"/>
    </source>
</evidence>
<reference evidence="2 3" key="1">
    <citation type="journal article" date="2021" name="Commun. Biol.">
        <title>The genome of Shorea leprosula (Dipterocarpaceae) highlights the ecological relevance of drought in aseasonal tropical rainforests.</title>
        <authorList>
            <person name="Ng K.K.S."/>
            <person name="Kobayashi M.J."/>
            <person name="Fawcett J.A."/>
            <person name="Hatakeyama M."/>
            <person name="Paape T."/>
            <person name="Ng C.H."/>
            <person name="Ang C.C."/>
            <person name="Tnah L.H."/>
            <person name="Lee C.T."/>
            <person name="Nishiyama T."/>
            <person name="Sese J."/>
            <person name="O'Brien M.J."/>
            <person name="Copetti D."/>
            <person name="Mohd Noor M.I."/>
            <person name="Ong R.C."/>
            <person name="Putra M."/>
            <person name="Sireger I.Z."/>
            <person name="Indrioko S."/>
            <person name="Kosugi Y."/>
            <person name="Izuno A."/>
            <person name="Isagi Y."/>
            <person name="Lee S.L."/>
            <person name="Shimizu K.K."/>
        </authorList>
    </citation>
    <scope>NUCLEOTIDE SEQUENCE [LARGE SCALE GENOMIC DNA]</scope>
    <source>
        <strain evidence="2">214</strain>
    </source>
</reference>
<protein>
    <submittedName>
        <fullName evidence="2">Uncharacterized protein</fullName>
    </submittedName>
</protein>
<feature type="region of interest" description="Disordered" evidence="1">
    <location>
        <begin position="1"/>
        <end position="35"/>
    </location>
</feature>
<comment type="caution">
    <text evidence="2">The sequence shown here is derived from an EMBL/GenBank/DDBJ whole genome shotgun (WGS) entry which is preliminary data.</text>
</comment>
<evidence type="ECO:0000256" key="1">
    <source>
        <dbReference type="SAM" id="MobiDB-lite"/>
    </source>
</evidence>
<name>A0AAV5KJ09_9ROSI</name>
<dbReference type="AlphaFoldDB" id="A0AAV5KJ09"/>
<accession>A0AAV5KJ09</accession>
<dbReference type="Proteomes" id="UP001054252">
    <property type="component" value="Unassembled WGS sequence"/>
</dbReference>